<reference evidence="1 2" key="1">
    <citation type="journal article" date="2019" name="Int. J. Syst. Evol. Microbiol.">
        <title>The Global Catalogue of Microorganisms (GCM) 10K type strain sequencing project: providing services to taxonomists for standard genome sequencing and annotation.</title>
        <authorList>
            <consortium name="The Broad Institute Genomics Platform"/>
            <consortium name="The Broad Institute Genome Sequencing Center for Infectious Disease"/>
            <person name="Wu L."/>
            <person name="Ma J."/>
        </authorList>
    </citation>
    <scope>NUCLEOTIDE SEQUENCE [LARGE SCALE GENOMIC DNA]</scope>
    <source>
        <strain evidence="1 2">PSRA2</strain>
    </source>
</reference>
<evidence type="ECO:0000313" key="1">
    <source>
        <dbReference type="EMBL" id="MFC6837554.1"/>
    </source>
</evidence>
<sequence length="110" mass="11761">MDQTARATLLERGDIMATTSDNDPESITTAVVTIRIPCGTNSDLVTDATERLLRAEGVADVTVDELQGIEPQLSATIITVGVTLHWTTRITDTEVRARLADVPGLESIGL</sequence>
<dbReference type="EMBL" id="JBHSXM010000001">
    <property type="protein sequence ID" value="MFC6837554.1"/>
    <property type="molecule type" value="Genomic_DNA"/>
</dbReference>
<gene>
    <name evidence="1" type="ORF">ACFQHK_13660</name>
</gene>
<proteinExistence type="predicted"/>
<dbReference type="AlphaFoldDB" id="A0ABD5UB16"/>
<accession>A0ABD5UB16</accession>
<dbReference type="RefSeq" id="WP_304449219.1">
    <property type="nucleotide sequence ID" value="NZ_JARRAH010000001.1"/>
</dbReference>
<evidence type="ECO:0008006" key="3">
    <source>
        <dbReference type="Google" id="ProtNLM"/>
    </source>
</evidence>
<evidence type="ECO:0000313" key="2">
    <source>
        <dbReference type="Proteomes" id="UP001596406"/>
    </source>
</evidence>
<comment type="caution">
    <text evidence="1">The sequence shown here is derived from an EMBL/GenBank/DDBJ whole genome shotgun (WGS) entry which is preliminary data.</text>
</comment>
<name>A0ABD5UB16_9EURY</name>
<dbReference type="Proteomes" id="UP001596406">
    <property type="component" value="Unassembled WGS sequence"/>
</dbReference>
<protein>
    <recommendedName>
        <fullName evidence="3">KEOPS complex Pcc1-like subunit</fullName>
    </recommendedName>
</protein>
<organism evidence="1 2">
    <name type="scientific">Halomarina ordinaria</name>
    <dbReference type="NCBI Taxonomy" id="3033939"/>
    <lineage>
        <taxon>Archaea</taxon>
        <taxon>Methanobacteriati</taxon>
        <taxon>Methanobacteriota</taxon>
        <taxon>Stenosarchaea group</taxon>
        <taxon>Halobacteria</taxon>
        <taxon>Halobacteriales</taxon>
        <taxon>Natronomonadaceae</taxon>
        <taxon>Halomarina</taxon>
    </lineage>
</organism>
<keyword evidence="2" id="KW-1185">Reference proteome</keyword>